<proteinExistence type="predicted"/>
<dbReference type="PANTHER" id="PTHR43489:SF1">
    <property type="entry name" value="L-RIBULOSE-5-PHOSPHATE 3-EPIMERASE SGBU-RELATED"/>
    <property type="match status" value="1"/>
</dbReference>
<keyword evidence="1" id="KW-0413">Isomerase</keyword>
<name>A0A7W1YG22_9LIST</name>
<dbReference type="NCBIfam" id="TIGR00542">
    <property type="entry name" value="hxl6Piso_put"/>
    <property type="match status" value="1"/>
</dbReference>
<evidence type="ECO:0000256" key="1">
    <source>
        <dbReference type="ARBA" id="ARBA00023235"/>
    </source>
</evidence>
<evidence type="ECO:0000313" key="4">
    <source>
        <dbReference type="EMBL" id="MBA3926236.1"/>
    </source>
</evidence>
<dbReference type="SUPFAM" id="SSF51658">
    <property type="entry name" value="Xylose isomerase-like"/>
    <property type="match status" value="1"/>
</dbReference>
<dbReference type="NCBIfam" id="NF009689">
    <property type="entry name" value="PRK13210.1"/>
    <property type="match status" value="1"/>
</dbReference>
<evidence type="ECO:0000259" key="3">
    <source>
        <dbReference type="Pfam" id="PF01261"/>
    </source>
</evidence>
<evidence type="ECO:0000313" key="5">
    <source>
        <dbReference type="Proteomes" id="UP000548787"/>
    </source>
</evidence>
<protein>
    <recommendedName>
        <fullName evidence="2">L-ribulose-5-phosphate 3-epimerase</fullName>
    </recommendedName>
</protein>
<comment type="caution">
    <text evidence="4">The sequence shown here is derived from an EMBL/GenBank/DDBJ whole genome shotgun (WGS) entry which is preliminary data.</text>
</comment>
<accession>A0A7W1YG22</accession>
<dbReference type="InterPro" id="IPR004560">
    <property type="entry name" value="L-Ru-5P_3-Epase"/>
</dbReference>
<dbReference type="EMBL" id="JABJVM010000006">
    <property type="protein sequence ID" value="MBA3926236.1"/>
    <property type="molecule type" value="Genomic_DNA"/>
</dbReference>
<dbReference type="AlphaFoldDB" id="A0A7W1YG22"/>
<dbReference type="GO" id="GO:0034015">
    <property type="term" value="F:L-ribulose-5-phosphate 3-epimerase activity"/>
    <property type="evidence" value="ECO:0007669"/>
    <property type="project" value="TreeGrafter"/>
</dbReference>
<reference evidence="4 5" key="1">
    <citation type="submission" date="2020-08" db="EMBL/GenBank/DDBJ databases">
        <title>Listeria ohnekaius sp. nov. and Listeria portnoyii sp. nov. isolated from non-agricultural and natural environments.</title>
        <authorList>
            <person name="Weller D."/>
            <person name="Belias A.M."/>
            <person name="Liao J."/>
            <person name="Guo S."/>
            <person name="Orsi R.H."/>
            <person name="Wiedmann M."/>
        </authorList>
    </citation>
    <scope>NUCLEOTIDE SEQUENCE [LARGE SCALE GENOMIC DNA]</scope>
    <source>
        <strain evidence="4 5">FSL W9-0585</strain>
    </source>
</reference>
<organism evidence="4 5">
    <name type="scientific">Listeria rustica</name>
    <dbReference type="NCBI Taxonomy" id="2713503"/>
    <lineage>
        <taxon>Bacteria</taxon>
        <taxon>Bacillati</taxon>
        <taxon>Bacillota</taxon>
        <taxon>Bacilli</taxon>
        <taxon>Bacillales</taxon>
        <taxon>Listeriaceae</taxon>
        <taxon>Listeria</taxon>
    </lineage>
</organism>
<dbReference type="Gene3D" id="3.20.20.150">
    <property type="entry name" value="Divalent-metal-dependent TIM barrel enzymes"/>
    <property type="match status" value="1"/>
</dbReference>
<dbReference type="Pfam" id="PF01261">
    <property type="entry name" value="AP_endonuc_2"/>
    <property type="match status" value="1"/>
</dbReference>
<dbReference type="NCBIfam" id="NF009688">
    <property type="entry name" value="PRK13209.1"/>
    <property type="match status" value="1"/>
</dbReference>
<keyword evidence="5" id="KW-1185">Reference proteome</keyword>
<dbReference type="GO" id="GO:0016861">
    <property type="term" value="F:intramolecular oxidoreductase activity, interconverting aldoses and ketoses"/>
    <property type="evidence" value="ECO:0007669"/>
    <property type="project" value="InterPro"/>
</dbReference>
<dbReference type="PANTHER" id="PTHR43489">
    <property type="entry name" value="ISOMERASE"/>
    <property type="match status" value="1"/>
</dbReference>
<feature type="domain" description="Xylose isomerase-like TIM barrel" evidence="3">
    <location>
        <begin position="24"/>
        <end position="275"/>
    </location>
</feature>
<dbReference type="InterPro" id="IPR050417">
    <property type="entry name" value="Sugar_Epim/Isomerase"/>
</dbReference>
<dbReference type="InterPro" id="IPR036237">
    <property type="entry name" value="Xyl_isomerase-like_sf"/>
</dbReference>
<evidence type="ECO:0000256" key="2">
    <source>
        <dbReference type="NCBIfam" id="TIGR00542"/>
    </source>
</evidence>
<sequence>MANPLGIYEKALPADLDWMGRLEMAGELGFDFVEMSIDETDVRLARLDWTAGQRREIQQAIFETGVRIPSICLSGHRRFPLGSHDSATRAEGMILMRKAIDLASDIGVRVIQLAGYDVYYEAKDVGTRNFFIENLRQACDWAAAKQVTLAIEVMDDPFMSSISKYLEIKAQIVSPWLQVYPDIGNVSAWPQNDIGRELAIGLPHMAGVHLKDTLAVTADFPGKFKNVAFGAGCVDFGGCLRTLKSNGYAGPFLIEMWSETSDDPRREIREALAFLMPKMKEAGYDDVGRGTFNGAETGSF</sequence>
<gene>
    <name evidence="4" type="ORF">HPK16_07770</name>
</gene>
<dbReference type="InterPro" id="IPR013022">
    <property type="entry name" value="Xyl_isomerase-like_TIM-brl"/>
</dbReference>
<dbReference type="RefSeq" id="WP_220132284.1">
    <property type="nucleotide sequence ID" value="NZ_JABJVM010000006.1"/>
</dbReference>
<dbReference type="GO" id="GO:0019852">
    <property type="term" value="P:L-ascorbic acid metabolic process"/>
    <property type="evidence" value="ECO:0007669"/>
    <property type="project" value="TreeGrafter"/>
</dbReference>
<dbReference type="Proteomes" id="UP000548787">
    <property type="component" value="Unassembled WGS sequence"/>
</dbReference>